<evidence type="ECO:0000313" key="2">
    <source>
        <dbReference type="EMBL" id="KOX72570.1"/>
    </source>
</evidence>
<gene>
    <name evidence="2" type="ORF">WN51_02099</name>
</gene>
<keyword evidence="3" id="KW-1185">Reference proteome</keyword>
<name>A0A0M8ZWJ4_9HYME</name>
<feature type="compositionally biased region" description="Acidic residues" evidence="1">
    <location>
        <begin position="74"/>
        <end position="83"/>
    </location>
</feature>
<feature type="region of interest" description="Disordered" evidence="1">
    <location>
        <begin position="66"/>
        <end position="89"/>
    </location>
</feature>
<reference evidence="2 3" key="1">
    <citation type="submission" date="2015-07" db="EMBL/GenBank/DDBJ databases">
        <title>The genome of Melipona quadrifasciata.</title>
        <authorList>
            <person name="Pan H."/>
            <person name="Kapheim K."/>
        </authorList>
    </citation>
    <scope>NUCLEOTIDE SEQUENCE [LARGE SCALE GENOMIC DNA]</scope>
    <source>
        <strain evidence="2">0111107301</strain>
        <tissue evidence="2">Whole body</tissue>
    </source>
</reference>
<dbReference type="AlphaFoldDB" id="A0A0M8ZWJ4"/>
<organism evidence="2 3">
    <name type="scientific">Melipona quadrifasciata</name>
    <dbReference type="NCBI Taxonomy" id="166423"/>
    <lineage>
        <taxon>Eukaryota</taxon>
        <taxon>Metazoa</taxon>
        <taxon>Ecdysozoa</taxon>
        <taxon>Arthropoda</taxon>
        <taxon>Hexapoda</taxon>
        <taxon>Insecta</taxon>
        <taxon>Pterygota</taxon>
        <taxon>Neoptera</taxon>
        <taxon>Endopterygota</taxon>
        <taxon>Hymenoptera</taxon>
        <taxon>Apocrita</taxon>
        <taxon>Aculeata</taxon>
        <taxon>Apoidea</taxon>
        <taxon>Anthophila</taxon>
        <taxon>Apidae</taxon>
        <taxon>Melipona</taxon>
    </lineage>
</organism>
<evidence type="ECO:0000256" key="1">
    <source>
        <dbReference type="SAM" id="MobiDB-lite"/>
    </source>
</evidence>
<evidence type="ECO:0000313" key="3">
    <source>
        <dbReference type="Proteomes" id="UP000053105"/>
    </source>
</evidence>
<sequence length="89" mass="10432">MKLTKIIVARKTTPTFASCDVSRTLEIDRSINCSPASKVCGHDRRAIGWIPWKLYRNSSDVLPRALRNRRNKIDEEEEEEEEEKREKET</sequence>
<protein>
    <submittedName>
        <fullName evidence="2">Uncharacterized protein</fullName>
    </submittedName>
</protein>
<dbReference type="Proteomes" id="UP000053105">
    <property type="component" value="Unassembled WGS sequence"/>
</dbReference>
<proteinExistence type="predicted"/>
<accession>A0A0M8ZWJ4</accession>
<dbReference type="EMBL" id="KQ435817">
    <property type="protein sequence ID" value="KOX72570.1"/>
    <property type="molecule type" value="Genomic_DNA"/>
</dbReference>